<evidence type="ECO:0008006" key="3">
    <source>
        <dbReference type="Google" id="ProtNLM"/>
    </source>
</evidence>
<protein>
    <recommendedName>
        <fullName evidence="3">Type II toxin-antitoxin system RelE/ParE family toxin</fullName>
    </recommendedName>
</protein>
<sequence length="119" mass="14414">MNFKQGRRFIRDLKKLGKKYPTISQDLEVFKKTHTRIWELENKNDILPFFQGRKNSILYGALKEDVNIVKARMSSTDMNDISLRVIYAVNFQRIEITLIEIYNKHQKDNEDKQRWKEHR</sequence>
<dbReference type="EMBL" id="VXOY01000013">
    <property type="protein sequence ID" value="MYE38218.1"/>
    <property type="molecule type" value="Genomic_DNA"/>
</dbReference>
<evidence type="ECO:0000313" key="1">
    <source>
        <dbReference type="EMBL" id="MYE38218.1"/>
    </source>
</evidence>
<dbReference type="AlphaFoldDB" id="A0A845DAZ5"/>
<dbReference type="Proteomes" id="UP000449092">
    <property type="component" value="Unassembled WGS sequence"/>
</dbReference>
<reference evidence="1 2" key="1">
    <citation type="submission" date="2019-09" db="EMBL/GenBank/DDBJ databases">
        <title>Characterisation of the sponge microbiome using genome-centric metagenomics.</title>
        <authorList>
            <person name="Engelberts J.P."/>
            <person name="Robbins S.J."/>
            <person name="De Goeij J.M."/>
            <person name="Aranda M."/>
            <person name="Bell S.C."/>
            <person name="Webster N.S."/>
        </authorList>
    </citation>
    <scope>NUCLEOTIDE SEQUENCE [LARGE SCALE GENOMIC DNA]</scope>
    <source>
        <strain evidence="1">SB0662_bin_43</strain>
    </source>
</reference>
<accession>A0A845DAZ5</accession>
<comment type="caution">
    <text evidence="1">The sequence shown here is derived from an EMBL/GenBank/DDBJ whole genome shotgun (WGS) entry which is preliminary data.</text>
</comment>
<proteinExistence type="predicted"/>
<organism evidence="1 2">
    <name type="scientific">Candidatus Spechtbacteria bacterium SB0662_bin_43</name>
    <dbReference type="NCBI Taxonomy" id="2604897"/>
    <lineage>
        <taxon>Bacteria</taxon>
        <taxon>Candidatus Spechtiibacteriota</taxon>
    </lineage>
</organism>
<name>A0A845DAZ5_9BACT</name>
<gene>
    <name evidence="1" type="ORF">F4X82_01710</name>
</gene>
<evidence type="ECO:0000313" key="2">
    <source>
        <dbReference type="Proteomes" id="UP000449092"/>
    </source>
</evidence>